<organism evidence="2">
    <name type="scientific">marine sediment metagenome</name>
    <dbReference type="NCBI Taxonomy" id="412755"/>
    <lineage>
        <taxon>unclassified sequences</taxon>
        <taxon>metagenomes</taxon>
        <taxon>ecological metagenomes</taxon>
    </lineage>
</organism>
<sequence>MATSRVTIEVKDLLPPKKAAKYLGITTMTLWRWVRDGKITPVMLVHRYFHISELNRVKA</sequence>
<dbReference type="InterPro" id="IPR009061">
    <property type="entry name" value="DNA-bd_dom_put_sf"/>
</dbReference>
<feature type="domain" description="Helix-turn-helix" evidence="1">
    <location>
        <begin position="16"/>
        <end position="56"/>
    </location>
</feature>
<name>X1JE74_9ZZZZ</name>
<feature type="non-terminal residue" evidence="2">
    <location>
        <position position="59"/>
    </location>
</feature>
<reference evidence="2" key="1">
    <citation type="journal article" date="2014" name="Front. Microbiol.">
        <title>High frequency of phylogenetically diverse reductive dehalogenase-homologous genes in deep subseafloor sedimentary metagenomes.</title>
        <authorList>
            <person name="Kawai M."/>
            <person name="Futagami T."/>
            <person name="Toyoda A."/>
            <person name="Takaki Y."/>
            <person name="Nishi S."/>
            <person name="Hori S."/>
            <person name="Arai W."/>
            <person name="Tsubouchi T."/>
            <person name="Morono Y."/>
            <person name="Uchiyama I."/>
            <person name="Ito T."/>
            <person name="Fujiyama A."/>
            <person name="Inagaki F."/>
            <person name="Takami H."/>
        </authorList>
    </citation>
    <scope>NUCLEOTIDE SEQUENCE</scope>
    <source>
        <strain evidence="2">Expedition CK06-06</strain>
    </source>
</reference>
<dbReference type="EMBL" id="BARU01046661">
    <property type="protein sequence ID" value="GAH92302.1"/>
    <property type="molecule type" value="Genomic_DNA"/>
</dbReference>
<comment type="caution">
    <text evidence="2">The sequence shown here is derived from an EMBL/GenBank/DDBJ whole genome shotgun (WGS) entry which is preliminary data.</text>
</comment>
<dbReference type="InterPro" id="IPR041657">
    <property type="entry name" value="HTH_17"/>
</dbReference>
<protein>
    <recommendedName>
        <fullName evidence="1">Helix-turn-helix domain-containing protein</fullName>
    </recommendedName>
</protein>
<dbReference type="AlphaFoldDB" id="X1JE74"/>
<evidence type="ECO:0000259" key="1">
    <source>
        <dbReference type="Pfam" id="PF12728"/>
    </source>
</evidence>
<evidence type="ECO:0000313" key="2">
    <source>
        <dbReference type="EMBL" id="GAH92302.1"/>
    </source>
</evidence>
<dbReference type="SUPFAM" id="SSF46955">
    <property type="entry name" value="Putative DNA-binding domain"/>
    <property type="match status" value="1"/>
</dbReference>
<accession>X1JE74</accession>
<gene>
    <name evidence="2" type="ORF">S03H2_70278</name>
</gene>
<proteinExistence type="predicted"/>
<dbReference type="Pfam" id="PF12728">
    <property type="entry name" value="HTH_17"/>
    <property type="match status" value="1"/>
</dbReference>